<reference evidence="2 3" key="1">
    <citation type="journal article" date="2017" name="Nat. Ecol. Evol.">
        <title>Scallop genome provides insights into evolution of bilaterian karyotype and development.</title>
        <authorList>
            <person name="Wang S."/>
            <person name="Zhang J."/>
            <person name="Jiao W."/>
            <person name="Li J."/>
            <person name="Xun X."/>
            <person name="Sun Y."/>
            <person name="Guo X."/>
            <person name="Huan P."/>
            <person name="Dong B."/>
            <person name="Zhang L."/>
            <person name="Hu X."/>
            <person name="Sun X."/>
            <person name="Wang J."/>
            <person name="Zhao C."/>
            <person name="Wang Y."/>
            <person name="Wang D."/>
            <person name="Huang X."/>
            <person name="Wang R."/>
            <person name="Lv J."/>
            <person name="Li Y."/>
            <person name="Zhang Z."/>
            <person name="Liu B."/>
            <person name="Lu W."/>
            <person name="Hui Y."/>
            <person name="Liang J."/>
            <person name="Zhou Z."/>
            <person name="Hou R."/>
            <person name="Li X."/>
            <person name="Liu Y."/>
            <person name="Li H."/>
            <person name="Ning X."/>
            <person name="Lin Y."/>
            <person name="Zhao L."/>
            <person name="Xing Q."/>
            <person name="Dou J."/>
            <person name="Li Y."/>
            <person name="Mao J."/>
            <person name="Guo H."/>
            <person name="Dou H."/>
            <person name="Li T."/>
            <person name="Mu C."/>
            <person name="Jiang W."/>
            <person name="Fu Q."/>
            <person name="Fu X."/>
            <person name="Miao Y."/>
            <person name="Liu J."/>
            <person name="Yu Q."/>
            <person name="Li R."/>
            <person name="Liao H."/>
            <person name="Li X."/>
            <person name="Kong Y."/>
            <person name="Jiang Z."/>
            <person name="Chourrout D."/>
            <person name="Li R."/>
            <person name="Bao Z."/>
        </authorList>
    </citation>
    <scope>NUCLEOTIDE SEQUENCE [LARGE SCALE GENOMIC DNA]</scope>
    <source>
        <strain evidence="2 3">PY_sf001</strain>
    </source>
</reference>
<feature type="region of interest" description="Disordered" evidence="1">
    <location>
        <begin position="28"/>
        <end position="82"/>
    </location>
</feature>
<feature type="compositionally biased region" description="Basic and acidic residues" evidence="1">
    <location>
        <begin position="28"/>
        <end position="48"/>
    </location>
</feature>
<sequence length="101" mass="12220">MKNFPVLRARMPKKKDDATVQNKLTAAERAERYREKRKNDTSFKEKEKLRKRVAWQQRTLGQKEKDTLRNRKNHQREQNHLKKVRCKISMSKTVNLRPCKS</sequence>
<dbReference type="EMBL" id="NEDP02002407">
    <property type="protein sequence ID" value="OWF51003.1"/>
    <property type="molecule type" value="Genomic_DNA"/>
</dbReference>
<evidence type="ECO:0000313" key="2">
    <source>
        <dbReference type="EMBL" id="OWF51003.1"/>
    </source>
</evidence>
<evidence type="ECO:0000256" key="1">
    <source>
        <dbReference type="SAM" id="MobiDB-lite"/>
    </source>
</evidence>
<dbReference type="Proteomes" id="UP000242188">
    <property type="component" value="Unassembled WGS sequence"/>
</dbReference>
<accession>A0A210QQI8</accession>
<evidence type="ECO:0000313" key="3">
    <source>
        <dbReference type="Proteomes" id="UP000242188"/>
    </source>
</evidence>
<proteinExistence type="predicted"/>
<gene>
    <name evidence="2" type="ORF">KP79_PYT00789</name>
</gene>
<dbReference type="AlphaFoldDB" id="A0A210QQI8"/>
<feature type="region of interest" description="Disordered" evidence="1">
    <location>
        <begin position="1"/>
        <end position="20"/>
    </location>
</feature>
<name>A0A210QQI8_MIZYE</name>
<feature type="compositionally biased region" description="Basic and acidic residues" evidence="1">
    <location>
        <begin position="61"/>
        <end position="80"/>
    </location>
</feature>
<keyword evidence="3" id="KW-1185">Reference proteome</keyword>
<comment type="caution">
    <text evidence="2">The sequence shown here is derived from an EMBL/GenBank/DDBJ whole genome shotgun (WGS) entry which is preliminary data.</text>
</comment>
<organism evidence="2 3">
    <name type="scientific">Mizuhopecten yessoensis</name>
    <name type="common">Japanese scallop</name>
    <name type="synonym">Patinopecten yessoensis</name>
    <dbReference type="NCBI Taxonomy" id="6573"/>
    <lineage>
        <taxon>Eukaryota</taxon>
        <taxon>Metazoa</taxon>
        <taxon>Spiralia</taxon>
        <taxon>Lophotrochozoa</taxon>
        <taxon>Mollusca</taxon>
        <taxon>Bivalvia</taxon>
        <taxon>Autobranchia</taxon>
        <taxon>Pteriomorphia</taxon>
        <taxon>Pectinida</taxon>
        <taxon>Pectinoidea</taxon>
        <taxon>Pectinidae</taxon>
        <taxon>Mizuhopecten</taxon>
    </lineage>
</organism>
<protein>
    <submittedName>
        <fullName evidence="2">Uncharacterized protein</fullName>
    </submittedName>
</protein>